<dbReference type="GO" id="GO:0006231">
    <property type="term" value="P:dTMP biosynthetic process"/>
    <property type="evidence" value="ECO:0007669"/>
    <property type="project" value="UniProtKB-UniRule"/>
</dbReference>
<dbReference type="EMBL" id="PQWO01000003">
    <property type="protein sequence ID" value="PZD74277.1"/>
    <property type="molecule type" value="Genomic_DNA"/>
</dbReference>
<dbReference type="Gene3D" id="3.30.1360.170">
    <property type="match status" value="1"/>
</dbReference>
<keyword evidence="2" id="KW-0489">Methyltransferase</keyword>
<evidence type="ECO:0000256" key="1">
    <source>
        <dbReference type="NCBIfam" id="TIGR02170"/>
    </source>
</evidence>
<proteinExistence type="predicted"/>
<dbReference type="AlphaFoldDB" id="A0A2W1K2K1"/>
<keyword evidence="3" id="KW-1185">Reference proteome</keyword>
<accession>A0A2W1K2K1</accession>
<sequence length="253" mass="29679">MDIGPIVQTHNAPMDDRFTVEVISQTPNPQQVAYAAMHQDYAEQLVWTKRDSWPGEEKCGELIVKNLLQGNRGHYGPLEHPQIVLNFGYFPHSTMQQMRTHRNVSFDVQSFRYTGKRILDVVAGTQELEDVFYLRPVGSYSDRQGKKYDYTAEQRQQDLDWCHQGCQRYAERIEQGLAEEHARGLIPFDVRQHWVMSANTRSLMHLLDIRGKYDVQLETRVMTELMLECFKAWMPTLAEWYEKTRWRKGPLAP</sequence>
<dbReference type="GO" id="GO:0050797">
    <property type="term" value="F:thymidylate synthase (FAD) activity"/>
    <property type="evidence" value="ECO:0007669"/>
    <property type="project" value="UniProtKB-UniRule"/>
</dbReference>
<dbReference type="PROSITE" id="PS51331">
    <property type="entry name" value="THYX"/>
    <property type="match status" value="1"/>
</dbReference>
<keyword evidence="2" id="KW-0808">Transferase</keyword>
<dbReference type="GO" id="GO:0070402">
    <property type="term" value="F:NADPH binding"/>
    <property type="evidence" value="ECO:0007669"/>
    <property type="project" value="TreeGrafter"/>
</dbReference>
<dbReference type="RefSeq" id="WP_315865241.1">
    <property type="nucleotide sequence ID" value="NZ_CAWNWM010000003.1"/>
</dbReference>
<dbReference type="CDD" id="cd20175">
    <property type="entry name" value="ThyX"/>
    <property type="match status" value="1"/>
</dbReference>
<reference evidence="2 3" key="1">
    <citation type="journal article" date="2018" name="Sci. Rep.">
        <title>A novel species of the marine cyanobacterium Acaryochloris with a unique pigment content and lifestyle.</title>
        <authorList>
            <person name="Partensky F."/>
            <person name="Six C."/>
            <person name="Ratin M."/>
            <person name="Garczarek L."/>
            <person name="Vaulot D."/>
            <person name="Probert I."/>
            <person name="Calteau A."/>
            <person name="Gourvil P."/>
            <person name="Marie D."/>
            <person name="Grebert T."/>
            <person name="Bouchier C."/>
            <person name="Le Panse S."/>
            <person name="Gachenot M."/>
            <person name="Rodriguez F."/>
            <person name="Garrido J.L."/>
        </authorList>
    </citation>
    <scope>NUCLEOTIDE SEQUENCE [LARGE SCALE GENOMIC DNA]</scope>
    <source>
        <strain evidence="2 3">RCC1774</strain>
    </source>
</reference>
<dbReference type="GO" id="GO:0004799">
    <property type="term" value="F:thymidylate synthase activity"/>
    <property type="evidence" value="ECO:0007669"/>
    <property type="project" value="TreeGrafter"/>
</dbReference>
<protein>
    <recommendedName>
        <fullName evidence="1">FAD-dependent thymidylate synthase</fullName>
        <ecNumber evidence="1">2.1.1.148</ecNumber>
    </recommendedName>
</protein>
<dbReference type="Proteomes" id="UP000248857">
    <property type="component" value="Unassembled WGS sequence"/>
</dbReference>
<dbReference type="PANTHER" id="PTHR34934:SF1">
    <property type="entry name" value="FLAVIN-DEPENDENT THYMIDYLATE SYNTHASE"/>
    <property type="match status" value="1"/>
</dbReference>
<dbReference type="EC" id="2.1.1.148" evidence="1"/>
<dbReference type="Pfam" id="PF02511">
    <property type="entry name" value="Thy1"/>
    <property type="match status" value="1"/>
</dbReference>
<dbReference type="SUPFAM" id="SSF69796">
    <property type="entry name" value="Thymidylate synthase-complementing protein Thy1"/>
    <property type="match status" value="1"/>
</dbReference>
<dbReference type="PANTHER" id="PTHR34934">
    <property type="entry name" value="FLAVIN-DEPENDENT THYMIDYLATE SYNTHASE"/>
    <property type="match status" value="1"/>
</dbReference>
<gene>
    <name evidence="2" type="primary">thyX_1</name>
    <name evidence="2" type="ORF">C1752_01184</name>
</gene>
<dbReference type="InterPro" id="IPR003669">
    <property type="entry name" value="Thymidylate_synthase_ThyX"/>
</dbReference>
<dbReference type="NCBIfam" id="TIGR02170">
    <property type="entry name" value="thyX"/>
    <property type="match status" value="1"/>
</dbReference>
<evidence type="ECO:0000313" key="3">
    <source>
        <dbReference type="Proteomes" id="UP000248857"/>
    </source>
</evidence>
<dbReference type="GO" id="GO:0050660">
    <property type="term" value="F:flavin adenine dinucleotide binding"/>
    <property type="evidence" value="ECO:0007669"/>
    <property type="project" value="UniProtKB-UniRule"/>
</dbReference>
<evidence type="ECO:0000313" key="2">
    <source>
        <dbReference type="EMBL" id="PZD74277.1"/>
    </source>
</evidence>
<dbReference type="InterPro" id="IPR036098">
    <property type="entry name" value="Thymidylate_synthase_ThyX_sf"/>
</dbReference>
<comment type="caution">
    <text evidence="2">The sequence shown here is derived from an EMBL/GenBank/DDBJ whole genome shotgun (WGS) entry which is preliminary data.</text>
</comment>
<organism evidence="2 3">
    <name type="scientific">Acaryochloris thomasi RCC1774</name>
    <dbReference type="NCBI Taxonomy" id="1764569"/>
    <lineage>
        <taxon>Bacteria</taxon>
        <taxon>Bacillati</taxon>
        <taxon>Cyanobacteriota</taxon>
        <taxon>Cyanophyceae</taxon>
        <taxon>Acaryochloridales</taxon>
        <taxon>Acaryochloridaceae</taxon>
        <taxon>Acaryochloris</taxon>
        <taxon>Acaryochloris thomasi</taxon>
    </lineage>
</organism>
<name>A0A2W1K2K1_9CYAN</name>
<dbReference type="GO" id="GO:0032259">
    <property type="term" value="P:methylation"/>
    <property type="evidence" value="ECO:0007669"/>
    <property type="project" value="UniProtKB-KW"/>
</dbReference>